<protein>
    <recommendedName>
        <fullName evidence="4">Mannitol-1-phosphate 5-dehydrogenase</fullName>
        <ecNumber evidence="3">1.1.1.17</ecNumber>
    </recommendedName>
</protein>
<dbReference type="InterPro" id="IPR013118">
    <property type="entry name" value="Mannitol_DH_C"/>
</dbReference>
<dbReference type="PROSITE" id="PS00974">
    <property type="entry name" value="MANNITOL_DHGENASE"/>
    <property type="match status" value="1"/>
</dbReference>
<name>A0A023B8B3_GRENI</name>
<dbReference type="Gene3D" id="3.40.50.720">
    <property type="entry name" value="NAD(P)-binding Rossmann-like Domain"/>
    <property type="match status" value="1"/>
</dbReference>
<dbReference type="PANTHER" id="PTHR30524:SF0">
    <property type="entry name" value="ALTRONATE OXIDOREDUCTASE-RELATED"/>
    <property type="match status" value="1"/>
</dbReference>
<dbReference type="SUPFAM" id="SSF51735">
    <property type="entry name" value="NAD(P)-binding Rossmann-fold domains"/>
    <property type="match status" value="1"/>
</dbReference>
<dbReference type="Pfam" id="PF01232">
    <property type="entry name" value="Mannitol_dh"/>
    <property type="match status" value="1"/>
</dbReference>
<evidence type="ECO:0000256" key="7">
    <source>
        <dbReference type="ARBA" id="ARBA00048615"/>
    </source>
</evidence>
<dbReference type="EC" id="1.1.1.17" evidence="3"/>
<dbReference type="InterPro" id="IPR023027">
    <property type="entry name" value="Mannitol_DH_CS"/>
</dbReference>
<dbReference type="HAMAP" id="MF_00196">
    <property type="entry name" value="Mannitol_dehydrog"/>
    <property type="match status" value="1"/>
</dbReference>
<evidence type="ECO:0000313" key="10">
    <source>
        <dbReference type="EMBL" id="EZG68900.1"/>
    </source>
</evidence>
<dbReference type="InterPro" id="IPR008927">
    <property type="entry name" value="6-PGluconate_DH-like_C_sf"/>
</dbReference>
<organism evidence="10 11">
    <name type="scientific">Gregarina niphandrodes</name>
    <name type="common">Septate eugregarine</name>
    <dbReference type="NCBI Taxonomy" id="110365"/>
    <lineage>
        <taxon>Eukaryota</taxon>
        <taxon>Sar</taxon>
        <taxon>Alveolata</taxon>
        <taxon>Apicomplexa</taxon>
        <taxon>Conoidasida</taxon>
        <taxon>Gregarinasina</taxon>
        <taxon>Eugregarinorida</taxon>
        <taxon>Gregarinidae</taxon>
        <taxon>Gregarina</taxon>
    </lineage>
</organism>
<dbReference type="GeneID" id="22912227"/>
<dbReference type="NCBIfam" id="NF002647">
    <property type="entry name" value="PRK02318.1-3"/>
    <property type="match status" value="1"/>
</dbReference>
<evidence type="ECO:0000259" key="8">
    <source>
        <dbReference type="Pfam" id="PF01232"/>
    </source>
</evidence>
<dbReference type="Gene3D" id="1.10.1040.10">
    <property type="entry name" value="N-(1-d-carboxylethyl)-l-norvaline Dehydrogenase, domain 2"/>
    <property type="match status" value="1"/>
</dbReference>
<dbReference type="Pfam" id="PF08125">
    <property type="entry name" value="Mannitol_dh_C"/>
    <property type="match status" value="1"/>
</dbReference>
<dbReference type="PANTHER" id="PTHR30524">
    <property type="entry name" value="MANNITOL-1-PHOSPHATE 5-DEHYDROGENASE"/>
    <property type="match status" value="1"/>
</dbReference>
<dbReference type="InterPro" id="IPR013328">
    <property type="entry name" value="6PGD_dom2"/>
</dbReference>
<evidence type="ECO:0000256" key="5">
    <source>
        <dbReference type="ARBA" id="ARBA00023002"/>
    </source>
</evidence>
<comment type="caution">
    <text evidence="10">The sequence shown here is derived from an EMBL/GenBank/DDBJ whole genome shotgun (WGS) entry which is preliminary data.</text>
</comment>
<dbReference type="InterPro" id="IPR036291">
    <property type="entry name" value="NAD(P)-bd_dom_sf"/>
</dbReference>
<keyword evidence="6" id="KW-0520">NAD</keyword>
<dbReference type="AlphaFoldDB" id="A0A023B8B3"/>
<evidence type="ECO:0000313" key="11">
    <source>
        <dbReference type="Proteomes" id="UP000019763"/>
    </source>
</evidence>
<dbReference type="eggNOG" id="ENOG502QVPN">
    <property type="taxonomic scope" value="Eukaryota"/>
</dbReference>
<evidence type="ECO:0000256" key="3">
    <source>
        <dbReference type="ARBA" id="ARBA00012939"/>
    </source>
</evidence>
<dbReference type="GO" id="GO:0019592">
    <property type="term" value="P:mannitol catabolic process"/>
    <property type="evidence" value="ECO:0007669"/>
    <property type="project" value="TreeGrafter"/>
</dbReference>
<comment type="subunit">
    <text evidence="2">Monomer.</text>
</comment>
<evidence type="ECO:0000259" key="9">
    <source>
        <dbReference type="Pfam" id="PF08125"/>
    </source>
</evidence>
<dbReference type="EMBL" id="AFNH02000461">
    <property type="protein sequence ID" value="EZG68900.1"/>
    <property type="molecule type" value="Genomic_DNA"/>
</dbReference>
<dbReference type="NCBIfam" id="NF002646">
    <property type="entry name" value="PRK02318.1-2"/>
    <property type="match status" value="1"/>
</dbReference>
<dbReference type="InterPro" id="IPR000669">
    <property type="entry name" value="Mannitol_DH"/>
</dbReference>
<gene>
    <name evidence="10" type="ORF">GNI_060800</name>
</gene>
<evidence type="ECO:0000256" key="1">
    <source>
        <dbReference type="ARBA" id="ARBA00006541"/>
    </source>
</evidence>
<feature type="domain" description="Mannitol dehydrogenase N-terminal" evidence="8">
    <location>
        <begin position="1"/>
        <end position="191"/>
    </location>
</feature>
<dbReference type="RefSeq" id="XP_011134524.1">
    <property type="nucleotide sequence ID" value="XM_011136222.1"/>
</dbReference>
<evidence type="ECO:0000256" key="2">
    <source>
        <dbReference type="ARBA" id="ARBA00011245"/>
    </source>
</evidence>
<dbReference type="NCBIfam" id="NF002650">
    <property type="entry name" value="PRK02318.2-2"/>
    <property type="match status" value="1"/>
</dbReference>
<dbReference type="NCBIfam" id="NF002652">
    <property type="entry name" value="PRK02318.2-5"/>
    <property type="match status" value="1"/>
</dbReference>
<evidence type="ECO:0000256" key="4">
    <source>
        <dbReference type="ARBA" id="ARBA00016219"/>
    </source>
</evidence>
<feature type="domain" description="Mannitol dehydrogenase C-terminal" evidence="9">
    <location>
        <begin position="206"/>
        <end position="385"/>
    </location>
</feature>
<dbReference type="InterPro" id="IPR013131">
    <property type="entry name" value="Mannitol_DH_N"/>
</dbReference>
<dbReference type="GO" id="GO:0005829">
    <property type="term" value="C:cytosol"/>
    <property type="evidence" value="ECO:0007669"/>
    <property type="project" value="TreeGrafter"/>
</dbReference>
<keyword evidence="11" id="KW-1185">Reference proteome</keyword>
<dbReference type="Proteomes" id="UP000019763">
    <property type="component" value="Unassembled WGS sequence"/>
</dbReference>
<proteinExistence type="inferred from homology"/>
<dbReference type="InterPro" id="IPR023028">
    <property type="entry name" value="Mannitol_1_phos_5_DH"/>
</dbReference>
<evidence type="ECO:0000256" key="6">
    <source>
        <dbReference type="ARBA" id="ARBA00023027"/>
    </source>
</evidence>
<dbReference type="GO" id="GO:0008926">
    <property type="term" value="F:mannitol-1-phosphate 5-dehydrogenase activity"/>
    <property type="evidence" value="ECO:0007669"/>
    <property type="project" value="UniProtKB-EC"/>
</dbReference>
<dbReference type="VEuPathDB" id="CryptoDB:GNI_060800"/>
<dbReference type="PRINTS" id="PR00084">
    <property type="entry name" value="MTLDHDRGNASE"/>
</dbReference>
<keyword evidence="5 10" id="KW-0560">Oxidoreductase</keyword>
<comment type="similarity">
    <text evidence="1">Belongs to the mannitol dehydrogenase family.</text>
</comment>
<accession>A0A023B8B3</accession>
<dbReference type="SUPFAM" id="SSF48179">
    <property type="entry name" value="6-phosphogluconate dehydrogenase C-terminal domain-like"/>
    <property type="match status" value="1"/>
</dbReference>
<dbReference type="OrthoDB" id="440360at2759"/>
<sequence length="392" mass="43175">MRALHFGAGNIGRGFIGKLLAEAGYDVVFADIVPDLINALKERKQFEVRIVGQTGEKRETTKISGAVFSNTDEVLDEIVKADLITTAVGPRILERIASTFAKGLAMRREQGVKTPVTIIACENAIRATSGFRVHIETAFDPTTAEWAKEKVGFVDCAVDRIVPPARHDDMLAVTVEDFCEWVVDETQFPAGGKIEINHPAVVYTDNLDAFVERKLMTVNTGHAICAYIGKLKGYKEIRTSIEDPEVFKIVKGAMTESGNVLVKRYGLNAVDHAKYIDKILNRFKNPHIVDDVSRVGREPMRKLSAQDRLIKPLAGCIEYGLPHENLTMGVAAALMYDNPEDPQAVTLQTMVKEKGREAVLTEVCGLDAQDHSSVVSNVHHAYQKLTDTISSV</sequence>
<reference evidence="10" key="1">
    <citation type="submission" date="2013-12" db="EMBL/GenBank/DDBJ databases">
        <authorList>
            <person name="Omoto C.K."/>
            <person name="Sibley D."/>
            <person name="Venepally P."/>
            <person name="Hadjithomas M."/>
            <person name="Karamycheva S."/>
            <person name="Brunk B."/>
            <person name="Roos D."/>
            <person name="Caler E."/>
            <person name="Lorenzi H."/>
        </authorList>
    </citation>
    <scope>NUCLEOTIDE SEQUENCE</scope>
</reference>
<comment type="catalytic activity">
    <reaction evidence="7">
        <text>D-mannitol 1-phosphate + NAD(+) = beta-D-fructose 6-phosphate + NADH + H(+)</text>
        <dbReference type="Rhea" id="RHEA:19661"/>
        <dbReference type="ChEBI" id="CHEBI:15378"/>
        <dbReference type="ChEBI" id="CHEBI:57540"/>
        <dbReference type="ChEBI" id="CHEBI:57634"/>
        <dbReference type="ChEBI" id="CHEBI:57945"/>
        <dbReference type="ChEBI" id="CHEBI:61381"/>
        <dbReference type="EC" id="1.1.1.17"/>
    </reaction>
</comment>